<dbReference type="InterPro" id="IPR051174">
    <property type="entry name" value="Cytochrome_c-type_ET"/>
</dbReference>
<dbReference type="SUPFAM" id="SSF48695">
    <property type="entry name" value="Multiheme cytochromes"/>
    <property type="match status" value="1"/>
</dbReference>
<keyword evidence="6" id="KW-0408">Iron</keyword>
<evidence type="ECO:0000256" key="2">
    <source>
        <dbReference type="ARBA" id="ARBA00022448"/>
    </source>
</evidence>
<dbReference type="PANTHER" id="PTHR30333:SF1">
    <property type="entry name" value="CYTOCHROME C-TYPE PROTEIN NAPC"/>
    <property type="match status" value="1"/>
</dbReference>
<evidence type="ECO:0000256" key="4">
    <source>
        <dbReference type="ARBA" id="ARBA00022723"/>
    </source>
</evidence>
<comment type="subcellular location">
    <subcellularLocation>
        <location evidence="1">Membrane</location>
    </subcellularLocation>
</comment>
<reference evidence="9" key="2">
    <citation type="submission" date="2021-08" db="EMBL/GenBank/DDBJ databases">
        <authorList>
            <person name="Dalcin Martins P."/>
        </authorList>
    </citation>
    <scope>NUCLEOTIDE SEQUENCE</scope>
    <source>
        <strain evidence="9">MAG_39</strain>
    </source>
</reference>
<evidence type="ECO:0000256" key="8">
    <source>
        <dbReference type="SAM" id="SignalP"/>
    </source>
</evidence>
<keyword evidence="4" id="KW-0479">Metal-binding</keyword>
<keyword evidence="8" id="KW-0732">Signal</keyword>
<evidence type="ECO:0000256" key="7">
    <source>
        <dbReference type="ARBA" id="ARBA00023136"/>
    </source>
</evidence>
<keyword evidence="7" id="KW-0472">Membrane</keyword>
<evidence type="ECO:0000256" key="5">
    <source>
        <dbReference type="ARBA" id="ARBA00022982"/>
    </source>
</evidence>
<dbReference type="GO" id="GO:0009055">
    <property type="term" value="F:electron transfer activity"/>
    <property type="evidence" value="ECO:0007669"/>
    <property type="project" value="TreeGrafter"/>
</dbReference>
<dbReference type="Proteomes" id="UP000705867">
    <property type="component" value="Unassembled WGS sequence"/>
</dbReference>
<name>A0A953J804_9BACT</name>
<proteinExistence type="predicted"/>
<dbReference type="PANTHER" id="PTHR30333">
    <property type="entry name" value="CYTOCHROME C-TYPE PROTEIN"/>
    <property type="match status" value="1"/>
</dbReference>
<dbReference type="GO" id="GO:0016020">
    <property type="term" value="C:membrane"/>
    <property type="evidence" value="ECO:0007669"/>
    <property type="project" value="UniProtKB-SubCell"/>
</dbReference>
<dbReference type="InterPro" id="IPR036280">
    <property type="entry name" value="Multihaem_cyt_sf"/>
</dbReference>
<reference evidence="9" key="1">
    <citation type="journal article" date="2021" name="bioRxiv">
        <title>Unraveling nitrogen, sulfur and carbon metabolic pathways and microbial community transcriptional responses to substrate deprivation and toxicity stresses in a bioreactor mimicking anoxic brackish coastal sediment conditions.</title>
        <authorList>
            <person name="Martins P.D."/>
            <person name="Echeveste M.J."/>
            <person name="Arshad A."/>
            <person name="Kurth J."/>
            <person name="Ouboter H."/>
            <person name="Jetten M.S.M."/>
            <person name="Welte C.U."/>
        </authorList>
    </citation>
    <scope>NUCLEOTIDE SEQUENCE</scope>
    <source>
        <strain evidence="9">MAG_39</strain>
    </source>
</reference>
<organism evidence="9 10">
    <name type="scientific">Candidatus Nitrobium versatile</name>
    <dbReference type="NCBI Taxonomy" id="2884831"/>
    <lineage>
        <taxon>Bacteria</taxon>
        <taxon>Pseudomonadati</taxon>
        <taxon>Nitrospirota</taxon>
        <taxon>Nitrospiria</taxon>
        <taxon>Nitrospirales</taxon>
        <taxon>Nitrospiraceae</taxon>
        <taxon>Candidatus Nitrobium</taxon>
    </lineage>
</organism>
<feature type="signal peptide" evidence="8">
    <location>
        <begin position="1"/>
        <end position="26"/>
    </location>
</feature>
<evidence type="ECO:0000256" key="1">
    <source>
        <dbReference type="ARBA" id="ARBA00004370"/>
    </source>
</evidence>
<sequence length="432" mass="44962">MKTLRLGLIVVAAAIMALGFGSTSYAFHDGGVAYCDGCHTMHNSSGGAVMNARSGQGSQTIGTANGYLLQGSDQSSTCLKCHSGSTAGSYKIATYPVPGAGSPPLQLTPGGDFSWVQKDYTWTSPRSGSSPKDRHGHNINAADFGFTTDATLATAPGGSYAANQLHCSSCHDPHGKYRIMDAAGTTIATTGKPIHASGSYGEAPNANEAVGVFRLLGGVGYAPASYNSVPFTNGSPIAVAPSSYNRAEDTTDTRVAYGQGMSEWCANCHSAFHNDSYPGNLRHPAGNSAKLTAAVISNYNTYKKSGDMGGATATAYTSMVPFEAGTTDLATLAALTSSTAGADTSSNVSCLSCHRAHATGFKSMTRWNNAAEFLTVAGDYANYVAGSTNEAEYGTYSDGKSKSEYQKAMYDRPATQYASFQRSLCNKCHAKD</sequence>
<dbReference type="AlphaFoldDB" id="A0A953J804"/>
<keyword evidence="2" id="KW-0813">Transport</keyword>
<dbReference type="EMBL" id="JAIOIV010000015">
    <property type="protein sequence ID" value="MBZ0154874.1"/>
    <property type="molecule type" value="Genomic_DNA"/>
</dbReference>
<evidence type="ECO:0000313" key="9">
    <source>
        <dbReference type="EMBL" id="MBZ0154874.1"/>
    </source>
</evidence>
<dbReference type="GO" id="GO:0009061">
    <property type="term" value="P:anaerobic respiration"/>
    <property type="evidence" value="ECO:0007669"/>
    <property type="project" value="TreeGrafter"/>
</dbReference>
<keyword evidence="3" id="KW-0349">Heme</keyword>
<dbReference type="Gene3D" id="1.10.1130.10">
    <property type="entry name" value="Flavocytochrome C3, Chain A"/>
    <property type="match status" value="1"/>
</dbReference>
<evidence type="ECO:0000313" key="10">
    <source>
        <dbReference type="Proteomes" id="UP000705867"/>
    </source>
</evidence>
<accession>A0A953J804</accession>
<feature type="chain" id="PRO_5037601099" evidence="8">
    <location>
        <begin position="27"/>
        <end position="432"/>
    </location>
</feature>
<evidence type="ECO:0000256" key="6">
    <source>
        <dbReference type="ARBA" id="ARBA00023004"/>
    </source>
</evidence>
<gene>
    <name evidence="9" type="ORF">K8I29_01495</name>
</gene>
<protein>
    <submittedName>
        <fullName evidence="9">Cytochrome C</fullName>
    </submittedName>
</protein>
<dbReference type="CDD" id="cd21555">
    <property type="entry name" value="OmcS-like"/>
    <property type="match status" value="1"/>
</dbReference>
<keyword evidence="5" id="KW-0249">Electron transport</keyword>
<dbReference type="GO" id="GO:0046872">
    <property type="term" value="F:metal ion binding"/>
    <property type="evidence" value="ECO:0007669"/>
    <property type="project" value="UniProtKB-KW"/>
</dbReference>
<evidence type="ECO:0000256" key="3">
    <source>
        <dbReference type="ARBA" id="ARBA00022617"/>
    </source>
</evidence>
<comment type="caution">
    <text evidence="9">The sequence shown here is derived from an EMBL/GenBank/DDBJ whole genome shotgun (WGS) entry which is preliminary data.</text>
</comment>